<sequence length="127" mass="13690">MKTTTFARRLALLAGALDLCTGIGLTFLPRLTLELMLVPGPDKQALVYLRFIGAFVAAVGASYLWALARPVERLRVVFGTTLLFRSFVGTFCLVAVITGQLPPAWLTVAITDLGLAAAQGWLLRSPE</sequence>
<keyword evidence="1" id="KW-0472">Membrane</keyword>
<organism evidence="2">
    <name type="scientific">mine drainage metagenome</name>
    <dbReference type="NCBI Taxonomy" id="410659"/>
    <lineage>
        <taxon>unclassified sequences</taxon>
        <taxon>metagenomes</taxon>
        <taxon>ecological metagenomes</taxon>
    </lineage>
</organism>
<evidence type="ECO:0008006" key="3">
    <source>
        <dbReference type="Google" id="ProtNLM"/>
    </source>
</evidence>
<feature type="transmembrane region" description="Helical" evidence="1">
    <location>
        <begin position="104"/>
        <end position="123"/>
    </location>
</feature>
<evidence type="ECO:0000313" key="2">
    <source>
        <dbReference type="EMBL" id="OIR13590.1"/>
    </source>
</evidence>
<keyword evidence="1" id="KW-0812">Transmembrane</keyword>
<feature type="transmembrane region" description="Helical" evidence="1">
    <location>
        <begin position="46"/>
        <end position="65"/>
    </location>
</feature>
<name>A0A1J5TNM8_9ZZZZ</name>
<evidence type="ECO:0000256" key="1">
    <source>
        <dbReference type="SAM" id="Phobius"/>
    </source>
</evidence>
<gene>
    <name evidence="2" type="ORF">GALL_54090</name>
</gene>
<protein>
    <recommendedName>
        <fullName evidence="3">DUF4345 domain-containing protein</fullName>
    </recommendedName>
</protein>
<dbReference type="EMBL" id="MLJW01000014">
    <property type="protein sequence ID" value="OIR13590.1"/>
    <property type="molecule type" value="Genomic_DNA"/>
</dbReference>
<comment type="caution">
    <text evidence="2">The sequence shown here is derived from an EMBL/GenBank/DDBJ whole genome shotgun (WGS) entry which is preliminary data.</text>
</comment>
<keyword evidence="1" id="KW-1133">Transmembrane helix</keyword>
<dbReference type="AlphaFoldDB" id="A0A1J5TNM8"/>
<proteinExistence type="predicted"/>
<reference evidence="2" key="1">
    <citation type="submission" date="2016-10" db="EMBL/GenBank/DDBJ databases">
        <title>Sequence of Gallionella enrichment culture.</title>
        <authorList>
            <person name="Poehlein A."/>
            <person name="Muehling M."/>
            <person name="Daniel R."/>
        </authorList>
    </citation>
    <scope>NUCLEOTIDE SEQUENCE</scope>
</reference>
<feature type="transmembrane region" description="Helical" evidence="1">
    <location>
        <begin position="77"/>
        <end position="98"/>
    </location>
</feature>
<accession>A0A1J5TNM8</accession>